<dbReference type="EC" id="5.4.2.8" evidence="2"/>
<gene>
    <name evidence="2" type="ORF">N44_04150</name>
</gene>
<keyword evidence="1" id="KW-0472">Membrane</keyword>
<dbReference type="AlphaFoldDB" id="A0A0A1VZX8"/>
<protein>
    <submittedName>
        <fullName evidence="2">Phosphomannomutase</fullName>
        <ecNumber evidence="2">5.4.2.8</ecNumber>
    </submittedName>
</protein>
<name>A0A0A1VZX8_MICAE</name>
<proteinExistence type="predicted"/>
<dbReference type="GO" id="GO:0004615">
    <property type="term" value="F:phosphomannomutase activity"/>
    <property type="evidence" value="ECO:0007669"/>
    <property type="project" value="UniProtKB-EC"/>
</dbReference>
<dbReference type="Gene3D" id="1.20.120.20">
    <property type="entry name" value="Apolipoprotein"/>
    <property type="match status" value="1"/>
</dbReference>
<dbReference type="EMBL" id="BBPA01000070">
    <property type="protein sequence ID" value="GAL95295.1"/>
    <property type="molecule type" value="Genomic_DNA"/>
</dbReference>
<organism evidence="2 3">
    <name type="scientific">Microcystis aeruginosa NIES-44</name>
    <dbReference type="NCBI Taxonomy" id="449439"/>
    <lineage>
        <taxon>Bacteria</taxon>
        <taxon>Bacillati</taxon>
        <taxon>Cyanobacteriota</taxon>
        <taxon>Cyanophyceae</taxon>
        <taxon>Oscillatoriophycideae</taxon>
        <taxon>Chroococcales</taxon>
        <taxon>Microcystaceae</taxon>
        <taxon>Microcystis</taxon>
    </lineage>
</organism>
<keyword evidence="1" id="KW-0812">Transmembrane</keyword>
<accession>A0A0A1VZX8</accession>
<keyword evidence="2" id="KW-0413">Isomerase</keyword>
<dbReference type="SUPFAM" id="SSF58113">
    <property type="entry name" value="Apolipoprotein A-I"/>
    <property type="match status" value="1"/>
</dbReference>
<evidence type="ECO:0000313" key="3">
    <source>
        <dbReference type="Proteomes" id="UP000030321"/>
    </source>
</evidence>
<dbReference type="RefSeq" id="WP_045361678.1">
    <property type="nucleotide sequence ID" value="NZ_BBPA01000070.1"/>
</dbReference>
<reference evidence="3" key="1">
    <citation type="journal article" date="2015" name="Genome">
        <title>Whole Genome Sequence of the Non-Microcystin-Producing Microcystis aeruginosa Strain NIES-44.</title>
        <authorList>
            <person name="Okano K."/>
            <person name="Miyata N."/>
            <person name="Ozaki Y."/>
        </authorList>
    </citation>
    <scope>NUCLEOTIDE SEQUENCE [LARGE SCALE GENOMIC DNA]</scope>
    <source>
        <strain evidence="3">NIES-44</strain>
    </source>
</reference>
<keyword evidence="1" id="KW-1133">Transmembrane helix</keyword>
<evidence type="ECO:0000256" key="1">
    <source>
        <dbReference type="SAM" id="Phobius"/>
    </source>
</evidence>
<feature type="transmembrane region" description="Helical" evidence="1">
    <location>
        <begin position="158"/>
        <end position="179"/>
    </location>
</feature>
<comment type="caution">
    <text evidence="2">The sequence shown here is derived from an EMBL/GenBank/DDBJ whole genome shotgun (WGS) entry which is preliminary data.</text>
</comment>
<sequence length="184" mass="21180">MTQTGETVTYSLESVLTRIEGKIDNFQRDVNQKFDTLQRDVDQKIDSFHRDVDQKIDSFQRDVNQKFETFQKDVDQKFDTLQKDVDQKFDTLQKDVDQKFDTLQKDVNDLKVEPTEIKGEIKTLTEKVAGIDKRLEKVEDSYAILVKDIADLKGFKSLIIPMVVAFLSAVVTLGLHGFFLGNKP</sequence>
<evidence type="ECO:0000313" key="2">
    <source>
        <dbReference type="EMBL" id="GAL95295.1"/>
    </source>
</evidence>
<dbReference type="Proteomes" id="UP000030321">
    <property type="component" value="Unassembled WGS sequence"/>
</dbReference>